<gene>
    <name evidence="3" type="ORF">CHIRRI_LOCUS7375</name>
</gene>
<dbReference type="AlphaFoldDB" id="A0A9P0IXD4"/>
<dbReference type="PROSITE" id="PS00028">
    <property type="entry name" value="ZINC_FINGER_C2H2_1"/>
    <property type="match status" value="1"/>
</dbReference>
<organism evidence="3 4">
    <name type="scientific">Chironomus riparius</name>
    <dbReference type="NCBI Taxonomy" id="315576"/>
    <lineage>
        <taxon>Eukaryota</taxon>
        <taxon>Metazoa</taxon>
        <taxon>Ecdysozoa</taxon>
        <taxon>Arthropoda</taxon>
        <taxon>Hexapoda</taxon>
        <taxon>Insecta</taxon>
        <taxon>Pterygota</taxon>
        <taxon>Neoptera</taxon>
        <taxon>Endopterygota</taxon>
        <taxon>Diptera</taxon>
        <taxon>Nematocera</taxon>
        <taxon>Chironomoidea</taxon>
        <taxon>Chironomidae</taxon>
        <taxon>Chironominae</taxon>
        <taxon>Chironomus</taxon>
    </lineage>
</organism>
<dbReference type="EMBL" id="OU895878">
    <property type="protein sequence ID" value="CAH1720185.1"/>
    <property type="molecule type" value="Genomic_DNA"/>
</dbReference>
<dbReference type="Proteomes" id="UP001153620">
    <property type="component" value="Chromosome 2"/>
</dbReference>
<evidence type="ECO:0000313" key="4">
    <source>
        <dbReference type="Proteomes" id="UP001153620"/>
    </source>
</evidence>
<feature type="region of interest" description="Disordered" evidence="1">
    <location>
        <begin position="110"/>
        <end position="162"/>
    </location>
</feature>
<reference evidence="3" key="2">
    <citation type="submission" date="2022-10" db="EMBL/GenBank/DDBJ databases">
        <authorList>
            <consortium name="ENA_rothamsted_submissions"/>
            <consortium name="culmorum"/>
            <person name="King R."/>
        </authorList>
    </citation>
    <scope>NUCLEOTIDE SEQUENCE</scope>
</reference>
<feature type="compositionally biased region" description="Low complexity" evidence="1">
    <location>
        <begin position="112"/>
        <end position="129"/>
    </location>
</feature>
<protein>
    <recommendedName>
        <fullName evidence="2">C2H2-type domain-containing protein</fullName>
    </recommendedName>
</protein>
<evidence type="ECO:0000313" key="3">
    <source>
        <dbReference type="EMBL" id="CAH1720185.1"/>
    </source>
</evidence>
<dbReference type="SMART" id="SM00355">
    <property type="entry name" value="ZnF_C2H2"/>
    <property type="match status" value="5"/>
</dbReference>
<evidence type="ECO:0000259" key="2">
    <source>
        <dbReference type="PROSITE" id="PS00028"/>
    </source>
</evidence>
<keyword evidence="4" id="KW-1185">Reference proteome</keyword>
<reference evidence="3" key="1">
    <citation type="submission" date="2022-01" db="EMBL/GenBank/DDBJ databases">
        <authorList>
            <person name="King R."/>
        </authorList>
    </citation>
    <scope>NUCLEOTIDE SEQUENCE</scope>
</reference>
<feature type="compositionally biased region" description="Basic residues" evidence="1">
    <location>
        <begin position="138"/>
        <end position="156"/>
    </location>
</feature>
<name>A0A9P0IXD4_9DIPT</name>
<proteinExistence type="predicted"/>
<accession>A0A9P0IXD4</accession>
<feature type="domain" description="C2H2-type" evidence="2">
    <location>
        <begin position="433"/>
        <end position="454"/>
    </location>
</feature>
<dbReference type="OrthoDB" id="6505219at2759"/>
<sequence length="571" mass="66728">MDNFHLKKAVIILNKEKNLKFIKNCDIIKNIKFEQEEEIVGTIESFEESRKQEKCINMEPKNLYESEIANGTKDKTLNGCKSSSPKQFQIIGSPKCQMDRKRKISLRIDTVESLSSQNGQSNQSGSSEDSSPKQAHRDLKRTKDKLSLKPKIHKKGNSSNPLKNLEIIPIKRSDTNVQNSSHSNCKEHAQIRFPSSTVARVECISTSSSKMQPMSPIPSTLSQKQVPKNLKIFRGLDLMCWEIDPKKIRSNEKYEIAYRNMTKKYPLIALFKCMGKKCSYATDDPLKMLNHYSIHDYDIKKQSDEIINKYKTERKTVFDSHEKNKLKLKESEELIAIYDHFLCCSYCHIREKDSKTLVHHINDIHRKDIYQCGFCFFRSCSKETSLEHWEKSHKNKVILIYECLGIEKLQLARKKVMERLLEKRKINVVPLMCKVCQVGFYPLKEFLEHCEKNHRTEHERIQVEKCLHILDQAFKANGYGMYQCLYCVHGCHKEAKMVSHLIQHPSEFGFYCMRQPEMSSDDPNFYHSIESTRIVEVHKEVSIMEFNEKPESLNCKNYKEIIDSDLLKMLQ</sequence>
<dbReference type="InterPro" id="IPR013087">
    <property type="entry name" value="Znf_C2H2_type"/>
</dbReference>
<evidence type="ECO:0000256" key="1">
    <source>
        <dbReference type="SAM" id="MobiDB-lite"/>
    </source>
</evidence>